<evidence type="ECO:0000256" key="8">
    <source>
        <dbReference type="SAM" id="Phobius"/>
    </source>
</evidence>
<feature type="region of interest" description="Disordered" evidence="7">
    <location>
        <begin position="1"/>
        <end position="22"/>
    </location>
</feature>
<evidence type="ECO:0000313" key="12">
    <source>
        <dbReference type="Proteomes" id="UP001239626"/>
    </source>
</evidence>
<reference evidence="11 12" key="1">
    <citation type="submission" date="2023-07" db="EMBL/GenBank/DDBJ databases">
        <title>Sorghum-associated microbial communities from plants grown in Nebraska, USA.</title>
        <authorList>
            <person name="Schachtman D."/>
        </authorList>
    </citation>
    <scope>NUCLEOTIDE SEQUENCE [LARGE SCALE GENOMIC DNA]</scope>
    <source>
        <strain evidence="11 12">BE332</strain>
    </source>
</reference>
<evidence type="ECO:0000256" key="6">
    <source>
        <dbReference type="ARBA" id="ARBA00023136"/>
    </source>
</evidence>
<dbReference type="CDD" id="cd18547">
    <property type="entry name" value="ABC_6TM_Tm288_like"/>
    <property type="match status" value="1"/>
</dbReference>
<sequence length="658" mass="70538">MSTETRRLPPAAARRGPGPMMNMGMPGEKSMNFRGSAQRFLREMRSERAPMAVIVVLAIASVVLAVIGPKLLGDATNIIFDGVIGTQLGSAFPAGTTTDEAVTALRASGQGTLADVVAGSGAVPGVGIDFDQLWQLLMIVLAIYVGSFLFGWLQGRLTAVVVQRTVYTMRQDVEAKLSRLPLKYIDSQPRGELLSRVTNDIDNVAQTLQQTLSQLITSVLTVVGVLVMMFVISPLLAVIALVTVPLSIAIAGAIAKRSRPQFMEQWAWTGKLNAHIEEMYTGHSLVTVFGRQAEAAEVFAERNEKLYDSSFRAQFISGIIQPALGFVANLNYVIVAVVGGLRVASGTMTLGDVQAFIQYSRQFTQPITQIASMANLLQSGVASVERVFELLDADEQSPDPQDATPPVQPTQGRVAFEHVAFSYSPDKPLIQDLSLVAEPGETIAIVGPTGAGKTTLVNLLMRFYEVDGGRITLDGVDTRDLTRDALRSQMGMVLQDTWLFGGTLAENIAYGATGATQDEIVAAAEATHVDRFVRTLPDGYDTVVDDEGANVSAGEKQLLTIARAFLADPPILILDEATSSVDTRTEVLVQQAMNALRHGRTSFVIAHRLSTIRDADTILVMEDGAIVEQGSHDELLAAGGAYARLYASQFAAAVAPVD</sequence>
<evidence type="ECO:0000259" key="10">
    <source>
        <dbReference type="PROSITE" id="PS50929"/>
    </source>
</evidence>
<dbReference type="PROSITE" id="PS50893">
    <property type="entry name" value="ABC_TRANSPORTER_2"/>
    <property type="match status" value="1"/>
</dbReference>
<dbReference type="Pfam" id="PF00005">
    <property type="entry name" value="ABC_tran"/>
    <property type="match status" value="1"/>
</dbReference>
<accession>A0ABU0EHY6</accession>
<dbReference type="InterPro" id="IPR003439">
    <property type="entry name" value="ABC_transporter-like_ATP-bd"/>
</dbReference>
<dbReference type="InterPro" id="IPR017871">
    <property type="entry name" value="ABC_transporter-like_CS"/>
</dbReference>
<keyword evidence="6 8" id="KW-0472">Membrane</keyword>
<dbReference type="SUPFAM" id="SSF52540">
    <property type="entry name" value="P-loop containing nucleoside triphosphate hydrolases"/>
    <property type="match status" value="1"/>
</dbReference>
<evidence type="ECO:0000313" key="11">
    <source>
        <dbReference type="EMBL" id="MDQ0374891.1"/>
    </source>
</evidence>
<evidence type="ECO:0000256" key="2">
    <source>
        <dbReference type="ARBA" id="ARBA00022692"/>
    </source>
</evidence>
<feature type="domain" description="ABC transmembrane type-1" evidence="10">
    <location>
        <begin position="52"/>
        <end position="379"/>
    </location>
</feature>
<dbReference type="Gene3D" id="3.40.50.300">
    <property type="entry name" value="P-loop containing nucleotide triphosphate hydrolases"/>
    <property type="match status" value="1"/>
</dbReference>
<dbReference type="InterPro" id="IPR027417">
    <property type="entry name" value="P-loop_NTPase"/>
</dbReference>
<feature type="transmembrane region" description="Helical" evidence="8">
    <location>
        <begin position="238"/>
        <end position="255"/>
    </location>
</feature>
<dbReference type="EMBL" id="JAUSVB010000004">
    <property type="protein sequence ID" value="MDQ0374891.1"/>
    <property type="molecule type" value="Genomic_DNA"/>
</dbReference>
<dbReference type="Gene3D" id="1.20.1560.10">
    <property type="entry name" value="ABC transporter type 1, transmembrane domain"/>
    <property type="match status" value="1"/>
</dbReference>
<gene>
    <name evidence="11" type="ORF">J2X26_003218</name>
</gene>
<dbReference type="InterPro" id="IPR039421">
    <property type="entry name" value="Type_1_exporter"/>
</dbReference>
<evidence type="ECO:0000256" key="1">
    <source>
        <dbReference type="ARBA" id="ARBA00004651"/>
    </source>
</evidence>
<protein>
    <submittedName>
        <fullName evidence="11">ATP-binding cassette subfamily B protein</fullName>
    </submittedName>
</protein>
<dbReference type="SMART" id="SM00382">
    <property type="entry name" value="AAA"/>
    <property type="match status" value="1"/>
</dbReference>
<dbReference type="InterPro" id="IPR036640">
    <property type="entry name" value="ABC1_TM_sf"/>
</dbReference>
<keyword evidence="12" id="KW-1185">Reference proteome</keyword>
<dbReference type="Pfam" id="PF00664">
    <property type="entry name" value="ABC_membrane"/>
    <property type="match status" value="1"/>
</dbReference>
<dbReference type="RefSeq" id="WP_307493706.1">
    <property type="nucleotide sequence ID" value="NZ_JAUSVB010000004.1"/>
</dbReference>
<keyword evidence="3" id="KW-0547">Nucleotide-binding</keyword>
<organism evidence="11 12">
    <name type="scientific">Cellulomonas humilata</name>
    <dbReference type="NCBI Taxonomy" id="144055"/>
    <lineage>
        <taxon>Bacteria</taxon>
        <taxon>Bacillati</taxon>
        <taxon>Actinomycetota</taxon>
        <taxon>Actinomycetes</taxon>
        <taxon>Micrococcales</taxon>
        <taxon>Cellulomonadaceae</taxon>
        <taxon>Cellulomonas</taxon>
    </lineage>
</organism>
<comment type="caution">
    <text evidence="11">The sequence shown here is derived from an EMBL/GenBank/DDBJ whole genome shotgun (WGS) entry which is preliminary data.</text>
</comment>
<dbReference type="PROSITE" id="PS50929">
    <property type="entry name" value="ABC_TM1F"/>
    <property type="match status" value="1"/>
</dbReference>
<proteinExistence type="predicted"/>
<evidence type="ECO:0000256" key="4">
    <source>
        <dbReference type="ARBA" id="ARBA00022840"/>
    </source>
</evidence>
<dbReference type="PANTHER" id="PTHR43394:SF1">
    <property type="entry name" value="ATP-BINDING CASSETTE SUB-FAMILY B MEMBER 10, MITOCHONDRIAL"/>
    <property type="match status" value="1"/>
</dbReference>
<feature type="transmembrane region" description="Helical" evidence="8">
    <location>
        <begin position="133"/>
        <end position="153"/>
    </location>
</feature>
<keyword evidence="4 11" id="KW-0067">ATP-binding</keyword>
<dbReference type="InterPro" id="IPR003593">
    <property type="entry name" value="AAA+_ATPase"/>
</dbReference>
<feature type="compositionally biased region" description="Low complexity" evidence="7">
    <location>
        <begin position="8"/>
        <end position="22"/>
    </location>
</feature>
<keyword evidence="5 8" id="KW-1133">Transmembrane helix</keyword>
<dbReference type="InterPro" id="IPR011527">
    <property type="entry name" value="ABC1_TM_dom"/>
</dbReference>
<name>A0ABU0EHY6_9CELL</name>
<evidence type="ECO:0000259" key="9">
    <source>
        <dbReference type="PROSITE" id="PS50893"/>
    </source>
</evidence>
<evidence type="ECO:0000256" key="3">
    <source>
        <dbReference type="ARBA" id="ARBA00022741"/>
    </source>
</evidence>
<dbReference type="PANTHER" id="PTHR43394">
    <property type="entry name" value="ATP-DEPENDENT PERMEASE MDL1, MITOCHONDRIAL"/>
    <property type="match status" value="1"/>
</dbReference>
<feature type="domain" description="ABC transporter" evidence="9">
    <location>
        <begin position="414"/>
        <end position="648"/>
    </location>
</feature>
<comment type="subcellular location">
    <subcellularLocation>
        <location evidence="1">Cell membrane</location>
        <topology evidence="1">Multi-pass membrane protein</topology>
    </subcellularLocation>
</comment>
<keyword evidence="2 8" id="KW-0812">Transmembrane</keyword>
<feature type="transmembrane region" description="Helical" evidence="8">
    <location>
        <begin position="215"/>
        <end position="232"/>
    </location>
</feature>
<dbReference type="SUPFAM" id="SSF90123">
    <property type="entry name" value="ABC transporter transmembrane region"/>
    <property type="match status" value="1"/>
</dbReference>
<evidence type="ECO:0000256" key="5">
    <source>
        <dbReference type="ARBA" id="ARBA00022989"/>
    </source>
</evidence>
<dbReference type="CDD" id="cd03254">
    <property type="entry name" value="ABCC_Glucan_exporter_like"/>
    <property type="match status" value="1"/>
</dbReference>
<dbReference type="PROSITE" id="PS00211">
    <property type="entry name" value="ABC_TRANSPORTER_1"/>
    <property type="match status" value="1"/>
</dbReference>
<dbReference type="GO" id="GO:0005524">
    <property type="term" value="F:ATP binding"/>
    <property type="evidence" value="ECO:0007669"/>
    <property type="project" value="UniProtKB-KW"/>
</dbReference>
<dbReference type="Proteomes" id="UP001239626">
    <property type="component" value="Unassembled WGS sequence"/>
</dbReference>
<evidence type="ECO:0000256" key="7">
    <source>
        <dbReference type="SAM" id="MobiDB-lite"/>
    </source>
</evidence>